<evidence type="ECO:0000313" key="2">
    <source>
        <dbReference type="Proteomes" id="UP000634136"/>
    </source>
</evidence>
<proteinExistence type="predicted"/>
<evidence type="ECO:0000313" key="1">
    <source>
        <dbReference type="EMBL" id="KAF7804135.1"/>
    </source>
</evidence>
<dbReference type="EMBL" id="JAAIUW010000013">
    <property type="protein sequence ID" value="KAF7804135.1"/>
    <property type="molecule type" value="Genomic_DNA"/>
</dbReference>
<organism evidence="1 2">
    <name type="scientific">Senna tora</name>
    <dbReference type="NCBI Taxonomy" id="362788"/>
    <lineage>
        <taxon>Eukaryota</taxon>
        <taxon>Viridiplantae</taxon>
        <taxon>Streptophyta</taxon>
        <taxon>Embryophyta</taxon>
        <taxon>Tracheophyta</taxon>
        <taxon>Spermatophyta</taxon>
        <taxon>Magnoliopsida</taxon>
        <taxon>eudicotyledons</taxon>
        <taxon>Gunneridae</taxon>
        <taxon>Pentapetalae</taxon>
        <taxon>rosids</taxon>
        <taxon>fabids</taxon>
        <taxon>Fabales</taxon>
        <taxon>Fabaceae</taxon>
        <taxon>Caesalpinioideae</taxon>
        <taxon>Cassia clade</taxon>
        <taxon>Senna</taxon>
    </lineage>
</organism>
<name>A0A834SKL0_9FABA</name>
<gene>
    <name evidence="1" type="ORF">G2W53_043246</name>
</gene>
<dbReference type="Proteomes" id="UP000634136">
    <property type="component" value="Unassembled WGS sequence"/>
</dbReference>
<protein>
    <submittedName>
        <fullName evidence="1">Uncharacterized protein</fullName>
    </submittedName>
</protein>
<dbReference type="AlphaFoldDB" id="A0A834SKL0"/>
<accession>A0A834SKL0</accession>
<keyword evidence="2" id="KW-1185">Reference proteome</keyword>
<sequence length="44" mass="5152">MAEKLYGPNNYTGLHSIMPNGPNMWRSYPGALRLCLWNKIWMLI</sequence>
<reference evidence="1" key="1">
    <citation type="submission" date="2020-09" db="EMBL/GenBank/DDBJ databases">
        <title>Genome-Enabled Discovery of Anthraquinone Biosynthesis in Senna tora.</title>
        <authorList>
            <person name="Kang S.-H."/>
            <person name="Pandey R.P."/>
            <person name="Lee C.-M."/>
            <person name="Sim J.-S."/>
            <person name="Jeong J.-T."/>
            <person name="Choi B.-S."/>
            <person name="Jung M."/>
            <person name="Ginzburg D."/>
            <person name="Zhao K."/>
            <person name="Won S.Y."/>
            <person name="Oh T.-J."/>
            <person name="Yu Y."/>
            <person name="Kim N.-H."/>
            <person name="Lee O.R."/>
            <person name="Lee T.-H."/>
            <person name="Bashyal P."/>
            <person name="Kim T.-S."/>
            <person name="Lee W.-H."/>
            <person name="Kawkins C."/>
            <person name="Kim C.-K."/>
            <person name="Kim J.S."/>
            <person name="Ahn B.O."/>
            <person name="Rhee S.Y."/>
            <person name="Sohng J.K."/>
        </authorList>
    </citation>
    <scope>NUCLEOTIDE SEQUENCE</scope>
    <source>
        <tissue evidence="1">Leaf</tissue>
    </source>
</reference>
<comment type="caution">
    <text evidence="1">The sequence shown here is derived from an EMBL/GenBank/DDBJ whole genome shotgun (WGS) entry which is preliminary data.</text>
</comment>